<comment type="caution">
    <text evidence="2">The sequence shown here is derived from an EMBL/GenBank/DDBJ whole genome shotgun (WGS) entry which is preliminary data.</text>
</comment>
<evidence type="ECO:0000256" key="1">
    <source>
        <dbReference type="SAM" id="MobiDB-lite"/>
    </source>
</evidence>
<keyword evidence="3" id="KW-1185">Reference proteome</keyword>
<protein>
    <submittedName>
        <fullName evidence="2">Uncharacterized protein</fullName>
    </submittedName>
</protein>
<dbReference type="EMBL" id="JAHKSW010000024">
    <property type="protein sequence ID" value="KAG7316925.1"/>
    <property type="molecule type" value="Genomic_DNA"/>
</dbReference>
<name>A0A9D3SAZ1_9TELE</name>
<feature type="compositionally biased region" description="Gly residues" evidence="1">
    <location>
        <begin position="26"/>
        <end position="37"/>
    </location>
</feature>
<feature type="compositionally biased region" description="Polar residues" evidence="1">
    <location>
        <begin position="96"/>
        <end position="105"/>
    </location>
</feature>
<dbReference type="Proteomes" id="UP000824219">
    <property type="component" value="Linkage Group LG24"/>
</dbReference>
<accession>A0A9D3SAZ1</accession>
<organism evidence="2 3">
    <name type="scientific">Hemibagrus wyckioides</name>
    <dbReference type="NCBI Taxonomy" id="337641"/>
    <lineage>
        <taxon>Eukaryota</taxon>
        <taxon>Metazoa</taxon>
        <taxon>Chordata</taxon>
        <taxon>Craniata</taxon>
        <taxon>Vertebrata</taxon>
        <taxon>Euteleostomi</taxon>
        <taxon>Actinopterygii</taxon>
        <taxon>Neopterygii</taxon>
        <taxon>Teleostei</taxon>
        <taxon>Ostariophysi</taxon>
        <taxon>Siluriformes</taxon>
        <taxon>Bagridae</taxon>
        <taxon>Hemibagrus</taxon>
    </lineage>
</organism>
<feature type="region of interest" description="Disordered" evidence="1">
    <location>
        <begin position="1"/>
        <end position="105"/>
    </location>
</feature>
<evidence type="ECO:0000313" key="3">
    <source>
        <dbReference type="Proteomes" id="UP000824219"/>
    </source>
</evidence>
<gene>
    <name evidence="2" type="ORF">KOW79_019223</name>
</gene>
<sequence>MERVGDGEDGEVGVGKMKRDWEDGEGWGLGGWRGLGMGRMERVKDGENEEGLGGWRGMEMGRMERVGDGEDGEVGVGKMERDCEDGEALPRGNPRPENSSNQKGV</sequence>
<feature type="compositionally biased region" description="Basic and acidic residues" evidence="1">
    <location>
        <begin position="59"/>
        <end position="68"/>
    </location>
</feature>
<dbReference type="AlphaFoldDB" id="A0A9D3SAZ1"/>
<reference evidence="2 3" key="1">
    <citation type="submission" date="2021-06" db="EMBL/GenBank/DDBJ databases">
        <title>Chromosome-level genome assembly of the red-tail catfish (Hemibagrus wyckioides).</title>
        <authorList>
            <person name="Shao F."/>
        </authorList>
    </citation>
    <scope>NUCLEOTIDE SEQUENCE [LARGE SCALE GENOMIC DNA]</scope>
    <source>
        <strain evidence="2">EC202008001</strain>
        <tissue evidence="2">Blood</tissue>
    </source>
</reference>
<proteinExistence type="predicted"/>
<evidence type="ECO:0000313" key="2">
    <source>
        <dbReference type="EMBL" id="KAG7316925.1"/>
    </source>
</evidence>